<organism evidence="9 10">
    <name type="scientific">Pedobacter montanisoli</name>
    <dbReference type="NCBI Taxonomy" id="2923277"/>
    <lineage>
        <taxon>Bacteria</taxon>
        <taxon>Pseudomonadati</taxon>
        <taxon>Bacteroidota</taxon>
        <taxon>Sphingobacteriia</taxon>
        <taxon>Sphingobacteriales</taxon>
        <taxon>Sphingobacteriaceae</taxon>
        <taxon>Pedobacter</taxon>
    </lineage>
</organism>
<dbReference type="GO" id="GO:0017057">
    <property type="term" value="F:6-phosphogluconolactonase activity"/>
    <property type="evidence" value="ECO:0007669"/>
    <property type="project" value="UniProtKB-EC"/>
</dbReference>
<proteinExistence type="inferred from homology"/>
<sequence length="242" mass="27299">MNLHIYEEVNAINEALAQYIISVGRQAIVTNGRFNFVLTGGNSPKGVYELLSTKYKQDIDWSKVFFFFGDERTVEPFHKDYNGLMAKETLFDHLKTPADHIFYVNTFLQPQDAAAAYKKSIDKHFEGKEPIFDLILLGMGDDAHTASIFPHTTLTAVTEADVQAVFVEKLNTHRVSFTAPLINMADHVAFLTFGKNKATALYHVLGPQKDYASFPAQLINPVRSPLNWFIDEEAYALCKQNS</sequence>
<comment type="similarity">
    <text evidence="4 7">Belongs to the glucosamine/galactosamine-6-phosphate isomerase family. 6-phosphogluconolactonase subfamily.</text>
</comment>
<dbReference type="EMBL" id="JALGBH010000002">
    <property type="protein sequence ID" value="MCJ0743308.1"/>
    <property type="molecule type" value="Genomic_DNA"/>
</dbReference>
<evidence type="ECO:0000256" key="2">
    <source>
        <dbReference type="ARBA" id="ARBA00002681"/>
    </source>
</evidence>
<feature type="domain" description="Glucosamine/galactosamine-6-phosphate isomerase" evidence="8">
    <location>
        <begin position="10"/>
        <end position="226"/>
    </location>
</feature>
<comment type="caution">
    <text evidence="9">The sequence shown here is derived from an EMBL/GenBank/DDBJ whole genome shotgun (WGS) entry which is preliminary data.</text>
</comment>
<comment type="pathway">
    <text evidence="3 7">Carbohydrate degradation; pentose phosphate pathway; D-ribulose 5-phosphate from D-glucose 6-phosphate (oxidative stage): step 2/3.</text>
</comment>
<dbReference type="InterPro" id="IPR005900">
    <property type="entry name" value="6-phosphogluconolactonase_DevB"/>
</dbReference>
<evidence type="ECO:0000313" key="10">
    <source>
        <dbReference type="Proteomes" id="UP001165460"/>
    </source>
</evidence>
<evidence type="ECO:0000256" key="1">
    <source>
        <dbReference type="ARBA" id="ARBA00000832"/>
    </source>
</evidence>
<evidence type="ECO:0000256" key="3">
    <source>
        <dbReference type="ARBA" id="ARBA00004961"/>
    </source>
</evidence>
<evidence type="ECO:0000313" key="9">
    <source>
        <dbReference type="EMBL" id="MCJ0743308.1"/>
    </source>
</evidence>
<dbReference type="EC" id="3.1.1.31" evidence="5 7"/>
<protein>
    <recommendedName>
        <fullName evidence="6 7">6-phosphogluconolactonase</fullName>
        <shortName evidence="7">6PGL</shortName>
        <ecNumber evidence="5 7">3.1.1.31</ecNumber>
    </recommendedName>
</protein>
<dbReference type="CDD" id="cd01400">
    <property type="entry name" value="6PGL"/>
    <property type="match status" value="1"/>
</dbReference>
<evidence type="ECO:0000256" key="7">
    <source>
        <dbReference type="RuleBase" id="RU365095"/>
    </source>
</evidence>
<dbReference type="InterPro" id="IPR037171">
    <property type="entry name" value="NagB/RpiA_transferase-like"/>
</dbReference>
<dbReference type="SUPFAM" id="SSF100950">
    <property type="entry name" value="NagB/RpiA/CoA transferase-like"/>
    <property type="match status" value="1"/>
</dbReference>
<dbReference type="InterPro" id="IPR006148">
    <property type="entry name" value="Glc/Gal-6P_isomerase"/>
</dbReference>
<comment type="function">
    <text evidence="2 7">Hydrolysis of 6-phosphogluconolactone to 6-phosphogluconate.</text>
</comment>
<dbReference type="Pfam" id="PF01182">
    <property type="entry name" value="Glucosamine_iso"/>
    <property type="match status" value="1"/>
</dbReference>
<gene>
    <name evidence="7 9" type="primary">pgl</name>
    <name evidence="9" type="ORF">MMF97_11335</name>
</gene>
<evidence type="ECO:0000256" key="6">
    <source>
        <dbReference type="ARBA" id="ARBA00020337"/>
    </source>
</evidence>
<dbReference type="Gene3D" id="3.40.50.1360">
    <property type="match status" value="1"/>
</dbReference>
<reference evidence="9" key="1">
    <citation type="submission" date="2022-03" db="EMBL/GenBank/DDBJ databases">
        <authorList>
            <person name="Woo C.Y."/>
        </authorList>
    </citation>
    <scope>NUCLEOTIDE SEQUENCE</scope>
    <source>
        <strain evidence="9">CYS-01</strain>
    </source>
</reference>
<comment type="catalytic activity">
    <reaction evidence="1 7">
        <text>6-phospho-D-glucono-1,5-lactone + H2O = 6-phospho-D-gluconate + H(+)</text>
        <dbReference type="Rhea" id="RHEA:12556"/>
        <dbReference type="ChEBI" id="CHEBI:15377"/>
        <dbReference type="ChEBI" id="CHEBI:15378"/>
        <dbReference type="ChEBI" id="CHEBI:57955"/>
        <dbReference type="ChEBI" id="CHEBI:58759"/>
        <dbReference type="EC" id="3.1.1.31"/>
    </reaction>
</comment>
<dbReference type="NCBIfam" id="TIGR01198">
    <property type="entry name" value="pgl"/>
    <property type="match status" value="1"/>
</dbReference>
<accession>A0ABS9ZYC0</accession>
<dbReference type="InterPro" id="IPR039104">
    <property type="entry name" value="6PGL"/>
</dbReference>
<name>A0ABS9ZYC0_9SPHI</name>
<dbReference type="PANTHER" id="PTHR11054">
    <property type="entry name" value="6-PHOSPHOGLUCONOLACTONASE"/>
    <property type="match status" value="1"/>
</dbReference>
<evidence type="ECO:0000259" key="8">
    <source>
        <dbReference type="Pfam" id="PF01182"/>
    </source>
</evidence>
<evidence type="ECO:0000256" key="5">
    <source>
        <dbReference type="ARBA" id="ARBA00013198"/>
    </source>
</evidence>
<dbReference type="RefSeq" id="WP_243362443.1">
    <property type="nucleotide sequence ID" value="NZ_JALGBH010000002.1"/>
</dbReference>
<evidence type="ECO:0000256" key="4">
    <source>
        <dbReference type="ARBA" id="ARBA00010662"/>
    </source>
</evidence>
<dbReference type="Proteomes" id="UP001165460">
    <property type="component" value="Unassembled WGS sequence"/>
</dbReference>
<dbReference type="PANTHER" id="PTHR11054:SF0">
    <property type="entry name" value="6-PHOSPHOGLUCONOLACTONASE"/>
    <property type="match status" value="1"/>
</dbReference>
<keyword evidence="7 9" id="KW-0378">Hydrolase</keyword>
<keyword evidence="10" id="KW-1185">Reference proteome</keyword>